<protein>
    <submittedName>
        <fullName evidence="1">Uncharacterized protein</fullName>
    </submittedName>
</protein>
<proteinExistence type="predicted"/>
<keyword evidence="2" id="KW-1185">Reference proteome</keyword>
<accession>A0ACC1T8N4</accession>
<evidence type="ECO:0000313" key="2">
    <source>
        <dbReference type="Proteomes" id="UP001148662"/>
    </source>
</evidence>
<comment type="caution">
    <text evidence="1">The sequence shown here is derived from an EMBL/GenBank/DDBJ whole genome shotgun (WGS) entry which is preliminary data.</text>
</comment>
<name>A0ACC1T8N4_9APHY</name>
<evidence type="ECO:0000313" key="1">
    <source>
        <dbReference type="EMBL" id="KAJ3555695.1"/>
    </source>
</evidence>
<dbReference type="EMBL" id="JANHOG010000307">
    <property type="protein sequence ID" value="KAJ3555695.1"/>
    <property type="molecule type" value="Genomic_DNA"/>
</dbReference>
<organism evidence="1 2">
    <name type="scientific">Phlebia brevispora</name>
    <dbReference type="NCBI Taxonomy" id="194682"/>
    <lineage>
        <taxon>Eukaryota</taxon>
        <taxon>Fungi</taxon>
        <taxon>Dikarya</taxon>
        <taxon>Basidiomycota</taxon>
        <taxon>Agaricomycotina</taxon>
        <taxon>Agaricomycetes</taxon>
        <taxon>Polyporales</taxon>
        <taxon>Meruliaceae</taxon>
        <taxon>Phlebia</taxon>
    </lineage>
</organism>
<gene>
    <name evidence="1" type="ORF">NM688_g2434</name>
</gene>
<dbReference type="Proteomes" id="UP001148662">
    <property type="component" value="Unassembled WGS sequence"/>
</dbReference>
<sequence>MEDGELQDDVSGGLYHPSLEFPSDDSWLPEACPDNTHSFPYTNDDMSPYTQAEATASSSYSSHTISNSMPVIRLVVVSSDILPQAHKLAVLDGYTQIEIGRDAPQPGTTTPRIRLKEMEVSKVHATLFWDGARRELGAVDMGSKHGTFVRPCNEGSSTNPGTAEGPVASADVGEVDPRGYRLSPPRVSSIPRRLHNLDELSVGSTTFTVHIHEDKLPCAACSPKGGDEIPLFHDKKSKMDEARKRKREIDGAGPISLGQEERNPRKALTMLKRSLLSRHTSPTESTGGKAAYIDRSAKRRALYTSASDAPGIEPRSLVSSPSTSTAASSRPVTPSPPVSAPPTPLPSSNIGHKLLMKQGWQPGTTLGVSEEESVEGSVALVEPLEVMPRSSRTGLGAHSQPASPAPAASTLSWKDEAKFRRWSNLRSEDGSG</sequence>
<reference evidence="1" key="1">
    <citation type="submission" date="2022-07" db="EMBL/GenBank/DDBJ databases">
        <title>Genome Sequence of Phlebia brevispora.</title>
        <authorList>
            <person name="Buettner E."/>
        </authorList>
    </citation>
    <scope>NUCLEOTIDE SEQUENCE</scope>
    <source>
        <strain evidence="1">MPL23</strain>
    </source>
</reference>